<dbReference type="AlphaFoldDB" id="A0A9X7Z755"/>
<evidence type="ECO:0000313" key="7">
    <source>
        <dbReference type="Proteomes" id="UP000663505"/>
    </source>
</evidence>
<evidence type="ECO:0000256" key="1">
    <source>
        <dbReference type="ARBA" id="ARBA00022741"/>
    </source>
</evidence>
<dbReference type="FunFam" id="3.40.50.300:FF:000640">
    <property type="entry name" value="MoxR family ATPase"/>
    <property type="match status" value="1"/>
</dbReference>
<gene>
    <name evidence="6" type="ORF">JZ786_21550</name>
</gene>
<dbReference type="RefSeq" id="WP_206656331.1">
    <property type="nucleotide sequence ID" value="NZ_CP071182.1"/>
</dbReference>
<accession>A0A9X7Z755</accession>
<dbReference type="SUPFAM" id="SSF52540">
    <property type="entry name" value="P-loop containing nucleoside triphosphate hydrolases"/>
    <property type="match status" value="1"/>
</dbReference>
<dbReference type="PIRSF" id="PIRSF002849">
    <property type="entry name" value="AAA_ATPase_chaperone_MoxR_prd"/>
    <property type="match status" value="1"/>
</dbReference>
<keyword evidence="1" id="KW-0547">Nucleotide-binding</keyword>
<dbReference type="InterPro" id="IPR050764">
    <property type="entry name" value="CbbQ/NirQ/NorQ/GpvN"/>
</dbReference>
<evidence type="ECO:0000259" key="4">
    <source>
        <dbReference type="Pfam" id="PF07726"/>
    </source>
</evidence>
<evidence type="ECO:0000313" key="6">
    <source>
        <dbReference type="EMBL" id="QSO46970.1"/>
    </source>
</evidence>
<dbReference type="CDD" id="cd00009">
    <property type="entry name" value="AAA"/>
    <property type="match status" value="1"/>
</dbReference>
<protein>
    <submittedName>
        <fullName evidence="6">MoxR family ATPase</fullName>
    </submittedName>
</protein>
<evidence type="ECO:0000256" key="3">
    <source>
        <dbReference type="ARBA" id="ARBA00061607"/>
    </source>
</evidence>
<keyword evidence="7" id="KW-1185">Reference proteome</keyword>
<dbReference type="InterPro" id="IPR011703">
    <property type="entry name" value="ATPase_AAA-3"/>
</dbReference>
<dbReference type="GO" id="GO:0016887">
    <property type="term" value="F:ATP hydrolysis activity"/>
    <property type="evidence" value="ECO:0007669"/>
    <property type="project" value="InterPro"/>
</dbReference>
<dbReference type="KEGG" id="afx:JZ786_21550"/>
<evidence type="ECO:0000256" key="2">
    <source>
        <dbReference type="ARBA" id="ARBA00022840"/>
    </source>
</evidence>
<dbReference type="Gene3D" id="3.40.50.300">
    <property type="entry name" value="P-loop containing nucleotide triphosphate hydrolases"/>
    <property type="match status" value="1"/>
</dbReference>
<sequence length="328" mass="36463">MAPNKTTELRFDSWNPTVLPVVENISKVIIGKDDVIRLVFVALLASGHCLIEDVPGVGKTMMVRALAKSLGCDFKRIQFTPDLLPSDVTGVSIYNQKTQEFEFRSGPIFGQVVLADEINRTSPKTQSALLEALEERNVTADGQTYPLPTPFMVLATENPIEFEGTFPLPEAQLDRFLLKFSMGYPSLTDELNILDRQRVRHPIEDITAVVTPEDVLDWRQATSEVFVDPAVKRYLVEIVQNTRHHHQVYLGASPRASIALFKASQALAFLSGRSYVVPDDIRYLAPYVLAHRVLLSADARLSGTNVMEFVDSIVERVAVPVLQGAARS</sequence>
<feature type="domain" description="ChlI/MoxR AAA lid" evidence="5">
    <location>
        <begin position="241"/>
        <end position="307"/>
    </location>
</feature>
<dbReference type="EMBL" id="CP071182">
    <property type="protein sequence ID" value="QSO46970.1"/>
    <property type="molecule type" value="Genomic_DNA"/>
</dbReference>
<dbReference type="InterPro" id="IPR027417">
    <property type="entry name" value="P-loop_NTPase"/>
</dbReference>
<dbReference type="Gene3D" id="1.10.8.80">
    <property type="entry name" value="Magnesium chelatase subunit I, C-Terminal domain"/>
    <property type="match status" value="1"/>
</dbReference>
<comment type="similarity">
    <text evidence="3">Belongs to the MoxR family.</text>
</comment>
<feature type="domain" description="ATPase AAA-3" evidence="4">
    <location>
        <begin position="48"/>
        <end position="178"/>
    </location>
</feature>
<dbReference type="GO" id="GO:0005524">
    <property type="term" value="F:ATP binding"/>
    <property type="evidence" value="ECO:0007669"/>
    <property type="project" value="UniProtKB-KW"/>
</dbReference>
<dbReference type="InterPro" id="IPR041628">
    <property type="entry name" value="ChlI/MoxR_AAA_lid"/>
</dbReference>
<dbReference type="Pfam" id="PF17863">
    <property type="entry name" value="AAA_lid_2"/>
    <property type="match status" value="1"/>
</dbReference>
<dbReference type="PANTHER" id="PTHR42759:SF5">
    <property type="entry name" value="METHANOL DEHYDROGENASE REGULATOR"/>
    <property type="match status" value="1"/>
</dbReference>
<dbReference type="Proteomes" id="UP000663505">
    <property type="component" value="Chromosome"/>
</dbReference>
<dbReference type="Pfam" id="PF07726">
    <property type="entry name" value="AAA_3"/>
    <property type="match status" value="1"/>
</dbReference>
<dbReference type="PANTHER" id="PTHR42759">
    <property type="entry name" value="MOXR FAMILY PROTEIN"/>
    <property type="match status" value="1"/>
</dbReference>
<proteinExistence type="inferred from homology"/>
<evidence type="ECO:0000259" key="5">
    <source>
        <dbReference type="Pfam" id="PF17863"/>
    </source>
</evidence>
<keyword evidence="2" id="KW-0067">ATP-binding</keyword>
<organism evidence="6 7">
    <name type="scientific">Alicyclobacillus mengziensis</name>
    <dbReference type="NCBI Taxonomy" id="2931921"/>
    <lineage>
        <taxon>Bacteria</taxon>
        <taxon>Bacillati</taxon>
        <taxon>Bacillota</taxon>
        <taxon>Bacilli</taxon>
        <taxon>Bacillales</taxon>
        <taxon>Alicyclobacillaceae</taxon>
        <taxon>Alicyclobacillus</taxon>
    </lineage>
</organism>
<name>A0A9X7Z755_9BACL</name>
<reference evidence="6 7" key="1">
    <citation type="submission" date="2021-02" db="EMBL/GenBank/DDBJ databases">
        <title>Alicyclobacillus curvatus sp. nov. and Alicyclobacillus mengziensis sp. nov., two acidophilic bacteria isolated from acid mine drainage.</title>
        <authorList>
            <person name="Huang Y."/>
        </authorList>
    </citation>
    <scope>NUCLEOTIDE SEQUENCE [LARGE SCALE GENOMIC DNA]</scope>
    <source>
        <strain evidence="6 7">S30H14</strain>
    </source>
</reference>